<evidence type="ECO:0000256" key="1">
    <source>
        <dbReference type="SAM" id="MobiDB-lite"/>
    </source>
</evidence>
<feature type="transmembrane region" description="Helical" evidence="2">
    <location>
        <begin position="69"/>
        <end position="87"/>
    </location>
</feature>
<feature type="transmembrane region" description="Helical" evidence="2">
    <location>
        <begin position="312"/>
        <end position="333"/>
    </location>
</feature>
<evidence type="ECO:0000256" key="2">
    <source>
        <dbReference type="SAM" id="Phobius"/>
    </source>
</evidence>
<keyword evidence="2" id="KW-1133">Transmembrane helix</keyword>
<feature type="transmembrane region" description="Helical" evidence="2">
    <location>
        <begin position="210"/>
        <end position="229"/>
    </location>
</feature>
<protein>
    <submittedName>
        <fullName evidence="3">Uncharacterized protein</fullName>
    </submittedName>
</protein>
<dbReference type="AlphaFoldDB" id="A0AAE3GDH3"/>
<gene>
    <name evidence="3" type="ORF">LX83_002101</name>
</gene>
<keyword evidence="2" id="KW-0812">Transmembrane</keyword>
<feature type="transmembrane region" description="Helical" evidence="2">
    <location>
        <begin position="278"/>
        <end position="300"/>
    </location>
</feature>
<dbReference type="EMBL" id="JAMTCK010000004">
    <property type="protein sequence ID" value="MCP2165252.1"/>
    <property type="molecule type" value="Genomic_DNA"/>
</dbReference>
<reference evidence="3" key="1">
    <citation type="submission" date="2022-06" db="EMBL/GenBank/DDBJ databases">
        <title>Genomic Encyclopedia of Archaeal and Bacterial Type Strains, Phase II (KMG-II): from individual species to whole genera.</title>
        <authorList>
            <person name="Goeker M."/>
        </authorList>
    </citation>
    <scope>NUCLEOTIDE SEQUENCE</scope>
    <source>
        <strain evidence="3">DSM 43935</strain>
    </source>
</reference>
<evidence type="ECO:0000313" key="4">
    <source>
        <dbReference type="Proteomes" id="UP001206128"/>
    </source>
</evidence>
<dbReference type="Proteomes" id="UP001206128">
    <property type="component" value="Unassembled WGS sequence"/>
</dbReference>
<feature type="transmembrane region" description="Helical" evidence="2">
    <location>
        <begin position="28"/>
        <end position="49"/>
    </location>
</feature>
<comment type="caution">
    <text evidence="3">The sequence shown here is derived from an EMBL/GenBank/DDBJ whole genome shotgun (WGS) entry which is preliminary data.</text>
</comment>
<keyword evidence="2" id="KW-0472">Membrane</keyword>
<proteinExistence type="predicted"/>
<dbReference type="RefSeq" id="WP_253769834.1">
    <property type="nucleotide sequence ID" value="NZ_JAMTCK010000004.1"/>
</dbReference>
<feature type="region of interest" description="Disordered" evidence="1">
    <location>
        <begin position="384"/>
        <end position="406"/>
    </location>
</feature>
<organism evidence="3 4">
    <name type="scientific">Goodfellowiella coeruleoviolacea</name>
    <dbReference type="NCBI Taxonomy" id="334858"/>
    <lineage>
        <taxon>Bacteria</taxon>
        <taxon>Bacillati</taxon>
        <taxon>Actinomycetota</taxon>
        <taxon>Actinomycetes</taxon>
        <taxon>Pseudonocardiales</taxon>
        <taxon>Pseudonocardiaceae</taxon>
        <taxon>Goodfellowiella</taxon>
    </lineage>
</organism>
<accession>A0AAE3GDH3</accession>
<feature type="transmembrane region" description="Helical" evidence="2">
    <location>
        <begin position="241"/>
        <end position="258"/>
    </location>
</feature>
<keyword evidence="4" id="KW-1185">Reference proteome</keyword>
<feature type="compositionally biased region" description="Low complexity" evidence="1">
    <location>
        <begin position="385"/>
        <end position="406"/>
    </location>
</feature>
<feature type="transmembrane region" description="Helical" evidence="2">
    <location>
        <begin position="186"/>
        <end position="204"/>
    </location>
</feature>
<name>A0AAE3GDH3_9PSEU</name>
<feature type="transmembrane region" description="Helical" evidence="2">
    <location>
        <begin position="118"/>
        <end position="136"/>
    </location>
</feature>
<feature type="transmembrane region" description="Helical" evidence="2">
    <location>
        <begin position="345"/>
        <end position="366"/>
    </location>
</feature>
<sequence>MEFTASGSVVGRAGPADHAQARPGAAALGLPAAGALLGGSALSLVGLTWDVQWHEDVGPDTFFTLPHLFLYSGSAVAGLASLAVVLATTAAQRAGRRVDPTLGGMPVGVFGRTFTAPLGYLVAGVGAASFLLYGLWDQWWHSLYGFDAVIDSPPHIGLLLSVTGTMIGTIVVFAAGRRHRWGPPGVVVSTAMLLAFSTVTVLGLQGLDGVVDAVAVGLAFLTTLLLVLASEFASRRPGGGLATAAVLALLQAVFWWFSPWAAHAYADLVGLPLRDYALAIPVMPALMPVCAVAVGALVDLPRWTSRRRTGPGRAAGLATGALGGALVAGLNGVQQHWLYGTHLPGTATLAATAALGAVAGLAAGLLGRGFGIMLRGVADVPAGRSAPGVPPGATAAATPVSPEGAR</sequence>
<evidence type="ECO:0000313" key="3">
    <source>
        <dbReference type="EMBL" id="MCP2165252.1"/>
    </source>
</evidence>
<feature type="transmembrane region" description="Helical" evidence="2">
    <location>
        <begin position="156"/>
        <end position="174"/>
    </location>
</feature>